<evidence type="ECO:0000256" key="3">
    <source>
        <dbReference type="ARBA" id="ARBA00022692"/>
    </source>
</evidence>
<feature type="transmembrane region" description="Helical" evidence="6">
    <location>
        <begin position="36"/>
        <end position="54"/>
    </location>
</feature>
<evidence type="ECO:0000313" key="8">
    <source>
        <dbReference type="Proteomes" id="UP000192513"/>
    </source>
</evidence>
<feature type="transmembrane region" description="Helical" evidence="6">
    <location>
        <begin position="12"/>
        <end position="30"/>
    </location>
</feature>
<dbReference type="GO" id="GO:0005886">
    <property type="term" value="C:plasma membrane"/>
    <property type="evidence" value="ECO:0007669"/>
    <property type="project" value="UniProtKB-SubCell"/>
</dbReference>
<accession>A0A1X0IGE5</accession>
<dbReference type="Pfam" id="PF03626">
    <property type="entry name" value="COX4_pro"/>
    <property type="match status" value="1"/>
</dbReference>
<evidence type="ECO:0008006" key="9">
    <source>
        <dbReference type="Google" id="ProtNLM"/>
    </source>
</evidence>
<sequence>MTMPLSLLRARSTPVWLALILVTILSWMLGAKHETGSAIAILVLGLAIVKVRFIGLDFMELREAPLILRVMFEGYCVVLWLVLSGMYLWL</sequence>
<keyword evidence="8" id="KW-1185">Reference proteome</keyword>
<feature type="transmembrane region" description="Helical" evidence="6">
    <location>
        <begin position="66"/>
        <end position="89"/>
    </location>
</feature>
<dbReference type="Proteomes" id="UP000192513">
    <property type="component" value="Unassembled WGS sequence"/>
</dbReference>
<evidence type="ECO:0000256" key="2">
    <source>
        <dbReference type="ARBA" id="ARBA00022475"/>
    </source>
</evidence>
<keyword evidence="2" id="KW-1003">Cell membrane</keyword>
<dbReference type="STRING" id="590652.BST39_04330"/>
<keyword evidence="3 6" id="KW-0812">Transmembrane</keyword>
<reference evidence="7 8" key="1">
    <citation type="submission" date="2017-02" db="EMBL/GenBank/DDBJ databases">
        <title>The new phylogeny of genus Mycobacterium.</title>
        <authorList>
            <person name="Tortoli E."/>
            <person name="Trovato A."/>
            <person name="Cirillo D.M."/>
        </authorList>
    </citation>
    <scope>NUCLEOTIDE SEQUENCE [LARGE SCALE GENOMIC DNA]</scope>
    <source>
        <strain evidence="7 8">DSM 45000</strain>
    </source>
</reference>
<keyword evidence="5 6" id="KW-0472">Membrane</keyword>
<gene>
    <name evidence="7" type="ORF">BST39_04330</name>
</gene>
<evidence type="ECO:0000313" key="7">
    <source>
        <dbReference type="EMBL" id="ORB45588.1"/>
    </source>
</evidence>
<comment type="caution">
    <text evidence="7">The sequence shown here is derived from an EMBL/GenBank/DDBJ whole genome shotgun (WGS) entry which is preliminary data.</text>
</comment>
<evidence type="ECO:0000256" key="6">
    <source>
        <dbReference type="SAM" id="Phobius"/>
    </source>
</evidence>
<dbReference type="OrthoDB" id="4751867at2"/>
<dbReference type="EMBL" id="MVIE01000004">
    <property type="protein sequence ID" value="ORB45588.1"/>
    <property type="molecule type" value="Genomic_DNA"/>
</dbReference>
<protein>
    <recommendedName>
        <fullName evidence="9">Prokaryotic cytochrome C oxidase subunit IV family protein</fullName>
    </recommendedName>
</protein>
<keyword evidence="4 6" id="KW-1133">Transmembrane helix</keyword>
<evidence type="ECO:0000256" key="5">
    <source>
        <dbReference type="ARBA" id="ARBA00023136"/>
    </source>
</evidence>
<evidence type="ECO:0000256" key="4">
    <source>
        <dbReference type="ARBA" id="ARBA00022989"/>
    </source>
</evidence>
<organism evidence="7 8">
    <name type="scientific">Mycobacterium paraseoulense</name>
    <dbReference type="NCBI Taxonomy" id="590652"/>
    <lineage>
        <taxon>Bacteria</taxon>
        <taxon>Bacillati</taxon>
        <taxon>Actinomycetota</taxon>
        <taxon>Actinomycetes</taxon>
        <taxon>Mycobacteriales</taxon>
        <taxon>Mycobacteriaceae</taxon>
        <taxon>Mycobacterium</taxon>
    </lineage>
</organism>
<evidence type="ECO:0000256" key="1">
    <source>
        <dbReference type="ARBA" id="ARBA00004651"/>
    </source>
</evidence>
<proteinExistence type="predicted"/>
<comment type="subcellular location">
    <subcellularLocation>
        <location evidence="1">Cell membrane</location>
        <topology evidence="1">Multi-pass membrane protein</topology>
    </subcellularLocation>
</comment>
<dbReference type="InterPro" id="IPR005171">
    <property type="entry name" value="Cyt_c_oxidase_su4_prok"/>
</dbReference>
<dbReference type="AlphaFoldDB" id="A0A1X0IGE5"/>
<name>A0A1X0IGE5_9MYCO</name>